<keyword evidence="7 18" id="KW-0732">Signal</keyword>
<name>A0AAE1JUP8_9FABA</name>
<dbReference type="PANTHER" id="PTHR45974:SF266">
    <property type="entry name" value="LEUCINE-RICH REPEAT RECEPTOR PROTEIN KINASE HPCA1"/>
    <property type="match status" value="1"/>
</dbReference>
<keyword evidence="15" id="KW-0325">Glycoprotein</keyword>
<dbReference type="FunFam" id="3.80.10.10:FF:000542">
    <property type="entry name" value="Leucine-rich repeat protein kinase family protein"/>
    <property type="match status" value="1"/>
</dbReference>
<keyword evidence="12 17" id="KW-1133">Transmembrane helix</keyword>
<feature type="signal peptide" evidence="18">
    <location>
        <begin position="1"/>
        <end position="16"/>
    </location>
</feature>
<comment type="subcellular location">
    <subcellularLocation>
        <location evidence="1">Membrane</location>
        <topology evidence="1">Single-pass type I membrane protein</topology>
    </subcellularLocation>
</comment>
<dbReference type="Pfam" id="PF00560">
    <property type="entry name" value="LRR_1"/>
    <property type="match status" value="2"/>
</dbReference>
<protein>
    <recommendedName>
        <fullName evidence="2">non-specific serine/threonine protein kinase</fullName>
        <ecNumber evidence="2">2.7.11.1</ecNumber>
    </recommendedName>
</protein>
<evidence type="ECO:0000256" key="4">
    <source>
        <dbReference type="ARBA" id="ARBA00022614"/>
    </source>
</evidence>
<dbReference type="Gene3D" id="1.10.510.10">
    <property type="entry name" value="Transferase(Phosphotransferase) domain 1"/>
    <property type="match status" value="1"/>
</dbReference>
<evidence type="ECO:0000256" key="12">
    <source>
        <dbReference type="ARBA" id="ARBA00022989"/>
    </source>
</evidence>
<dbReference type="FunFam" id="3.80.10.10:FF:000363">
    <property type="entry name" value="Leucine-rich repeat family protein"/>
    <property type="match status" value="1"/>
</dbReference>
<dbReference type="PROSITE" id="PS00108">
    <property type="entry name" value="PROTEIN_KINASE_ST"/>
    <property type="match status" value="1"/>
</dbReference>
<dbReference type="SUPFAM" id="SSF52058">
    <property type="entry name" value="L domain-like"/>
    <property type="match status" value="1"/>
</dbReference>
<dbReference type="Gene3D" id="3.80.10.10">
    <property type="entry name" value="Ribonuclease Inhibitor"/>
    <property type="match status" value="2"/>
</dbReference>
<dbReference type="PROSITE" id="PS50011">
    <property type="entry name" value="PROTEIN_KINASE_DOM"/>
    <property type="match status" value="1"/>
</dbReference>
<keyword evidence="14" id="KW-0675">Receptor</keyword>
<gene>
    <name evidence="20" type="ORF">QN277_006019</name>
</gene>
<dbReference type="PROSITE" id="PS00107">
    <property type="entry name" value="PROTEIN_KINASE_ATP"/>
    <property type="match status" value="1"/>
</dbReference>
<keyword evidence="6 17" id="KW-0812">Transmembrane</keyword>
<dbReference type="InterPro" id="IPR032675">
    <property type="entry name" value="LRR_dom_sf"/>
</dbReference>
<keyword evidence="11 16" id="KW-0067">ATP-binding</keyword>
<evidence type="ECO:0000313" key="21">
    <source>
        <dbReference type="Proteomes" id="UP001293593"/>
    </source>
</evidence>
<feature type="chain" id="PRO_5042044030" description="non-specific serine/threonine protein kinase" evidence="18">
    <location>
        <begin position="17"/>
        <end position="972"/>
    </location>
</feature>
<keyword evidence="13 17" id="KW-0472">Membrane</keyword>
<evidence type="ECO:0000313" key="20">
    <source>
        <dbReference type="EMBL" id="KAK4259714.1"/>
    </source>
</evidence>
<dbReference type="PANTHER" id="PTHR45974">
    <property type="entry name" value="RECEPTOR-LIKE PROTEIN 55"/>
    <property type="match status" value="1"/>
</dbReference>
<evidence type="ECO:0000256" key="18">
    <source>
        <dbReference type="SAM" id="SignalP"/>
    </source>
</evidence>
<sequence length="972" mass="107136">MILLLLLLFQFLFIAAHDSNQDFTALSSLTESWGNKPPNWVGTDPCGGGWDGIGCTKSRVTTIQLPSMNLTGRLTDDIGGLTELGTLDLSYNKGMSGRIPPEIGNLRKLRTLSLVGCGFFGPIPDSLGALNQLTFLALNLNRLSGPIPRTFGNLSNVDWLDISDNQIEGPIPISDEQGPGLDMLLKTQHLYAYLPLSEFDFIIFCTQIRINATTRSSPMHKAATSHFGNNHLSGQVQPKLFNSNMILKHLLLDNNNLSGKIPDTIGLVKTLEVIRYNHNYMSGEVPSSIGNLTNLTDLYLGNNKLNGSMPDLTRLNSLATVDLSNNSFNSSSIPSWASSLPYLTTLTLENTGLQGKIPTSLFSQPNIETVIMRNNQLNGTLDVSNYKPNLALVDLGANKITDFAQKGQKITFVILVGNPICLETGADSKSYCTNSQNSITYSTGPNNCIPPSCRSNKVSHKCVFPYTGILTSKAPEFSNFGNESYFSELENSLLATFQNLHLPVDLVFLSNPFWDTFSGYLSLDLKVFPSQIDSFNRTGVVSISSVLSNQIYKAPGFFTPYIFNGSSSYDFSAECSSTKIHTGIIAGAVATGVVILVLSITVIFLIRQKKRTKAFNPFANWEQNNNSGNAPQLKGARWFSFEELKKYTNNFSDANAIGAGGYGKVYQAVLSSGELVAVKRASQESMQGAFEFKTEIELLSRVHHKNLVGLVGFCYDKGEQMLVYEYVPNGTIMDSLSGKSGIRMNWIRRLKVAVGAARGLAYLHELADPPIIHRDIKSSNILLDDHLNAKVADFGLSKLKDSDRGHITTQVKGTMGYMDPEYYMTQQLTVKSDVYSFGITMLELVTARKPIEQGKFIIREVLRIMDRSKELYNLHALIDPMIKQEGNPKGLEKFVDLALKCVNDHAEERPTMADVVKEIENILQLAGFNPNAESTSTSETYENASGGKIYHPYVDEDFAYTSVFPLVRVEPQ</sequence>
<dbReference type="InterPro" id="IPR001611">
    <property type="entry name" value="Leu-rich_rpt"/>
</dbReference>
<evidence type="ECO:0000256" key="11">
    <source>
        <dbReference type="ARBA" id="ARBA00022840"/>
    </source>
</evidence>
<comment type="caution">
    <text evidence="20">The sequence shown here is derived from an EMBL/GenBank/DDBJ whole genome shotgun (WGS) entry which is preliminary data.</text>
</comment>
<keyword evidence="4" id="KW-0433">Leucine-rich repeat</keyword>
<evidence type="ECO:0000256" key="16">
    <source>
        <dbReference type="PROSITE-ProRule" id="PRU10141"/>
    </source>
</evidence>
<dbReference type="CDD" id="cd14066">
    <property type="entry name" value="STKc_IRAK"/>
    <property type="match status" value="1"/>
</dbReference>
<dbReference type="Proteomes" id="UP001293593">
    <property type="component" value="Unassembled WGS sequence"/>
</dbReference>
<dbReference type="PROSITE" id="PS51450">
    <property type="entry name" value="LRR"/>
    <property type="match status" value="1"/>
</dbReference>
<dbReference type="EMBL" id="JAWXYG010000011">
    <property type="protein sequence ID" value="KAK4259714.1"/>
    <property type="molecule type" value="Genomic_DNA"/>
</dbReference>
<accession>A0AAE1JUP8</accession>
<keyword evidence="10" id="KW-0418">Kinase</keyword>
<dbReference type="InterPro" id="IPR011009">
    <property type="entry name" value="Kinase-like_dom_sf"/>
</dbReference>
<dbReference type="InterPro" id="IPR000719">
    <property type="entry name" value="Prot_kinase_dom"/>
</dbReference>
<evidence type="ECO:0000256" key="6">
    <source>
        <dbReference type="ARBA" id="ARBA00022692"/>
    </source>
</evidence>
<evidence type="ECO:0000256" key="8">
    <source>
        <dbReference type="ARBA" id="ARBA00022737"/>
    </source>
</evidence>
<evidence type="ECO:0000256" key="5">
    <source>
        <dbReference type="ARBA" id="ARBA00022679"/>
    </source>
</evidence>
<dbReference type="FunFam" id="1.10.510.10:FF:000453">
    <property type="entry name" value="LRR receptor-like serine/threonine-protein kinase HSL2"/>
    <property type="match status" value="1"/>
</dbReference>
<evidence type="ECO:0000259" key="19">
    <source>
        <dbReference type="PROSITE" id="PS50011"/>
    </source>
</evidence>
<dbReference type="Pfam" id="PF00069">
    <property type="entry name" value="Pkinase"/>
    <property type="match status" value="1"/>
</dbReference>
<evidence type="ECO:0000256" key="17">
    <source>
        <dbReference type="SAM" id="Phobius"/>
    </source>
</evidence>
<organism evidence="20 21">
    <name type="scientific">Acacia crassicarpa</name>
    <name type="common">northern wattle</name>
    <dbReference type="NCBI Taxonomy" id="499986"/>
    <lineage>
        <taxon>Eukaryota</taxon>
        <taxon>Viridiplantae</taxon>
        <taxon>Streptophyta</taxon>
        <taxon>Embryophyta</taxon>
        <taxon>Tracheophyta</taxon>
        <taxon>Spermatophyta</taxon>
        <taxon>Magnoliopsida</taxon>
        <taxon>eudicotyledons</taxon>
        <taxon>Gunneridae</taxon>
        <taxon>Pentapetalae</taxon>
        <taxon>rosids</taxon>
        <taxon>fabids</taxon>
        <taxon>Fabales</taxon>
        <taxon>Fabaceae</taxon>
        <taxon>Caesalpinioideae</taxon>
        <taxon>mimosoid clade</taxon>
        <taxon>Acacieae</taxon>
        <taxon>Acacia</taxon>
    </lineage>
</organism>
<evidence type="ECO:0000256" key="7">
    <source>
        <dbReference type="ARBA" id="ARBA00022729"/>
    </source>
</evidence>
<evidence type="ECO:0000256" key="3">
    <source>
        <dbReference type="ARBA" id="ARBA00022527"/>
    </source>
</evidence>
<keyword evidence="21" id="KW-1185">Reference proteome</keyword>
<reference evidence="20" key="1">
    <citation type="submission" date="2023-10" db="EMBL/GenBank/DDBJ databases">
        <title>Chromosome-level genome of the transformable northern wattle, Acacia crassicarpa.</title>
        <authorList>
            <person name="Massaro I."/>
            <person name="Sinha N.R."/>
            <person name="Poethig S."/>
            <person name="Leichty A.R."/>
        </authorList>
    </citation>
    <scope>NUCLEOTIDE SEQUENCE</scope>
    <source>
        <strain evidence="20">Acra3RX</strain>
        <tissue evidence="20">Leaf</tissue>
    </source>
</reference>
<dbReference type="InterPro" id="IPR008271">
    <property type="entry name" value="Ser/Thr_kinase_AS"/>
</dbReference>
<dbReference type="SUPFAM" id="SSF56112">
    <property type="entry name" value="Protein kinase-like (PK-like)"/>
    <property type="match status" value="1"/>
</dbReference>
<evidence type="ECO:0000256" key="14">
    <source>
        <dbReference type="ARBA" id="ARBA00023170"/>
    </source>
</evidence>
<dbReference type="FunFam" id="3.30.200.20:FF:000328">
    <property type="entry name" value="Leucine-rich repeat protein kinase family protein"/>
    <property type="match status" value="1"/>
</dbReference>
<keyword evidence="8" id="KW-0677">Repeat</keyword>
<dbReference type="GO" id="GO:0005524">
    <property type="term" value="F:ATP binding"/>
    <property type="evidence" value="ECO:0007669"/>
    <property type="project" value="UniProtKB-UniRule"/>
</dbReference>
<evidence type="ECO:0000256" key="15">
    <source>
        <dbReference type="ARBA" id="ARBA00023180"/>
    </source>
</evidence>
<evidence type="ECO:0000256" key="2">
    <source>
        <dbReference type="ARBA" id="ARBA00012513"/>
    </source>
</evidence>
<evidence type="ECO:0000256" key="1">
    <source>
        <dbReference type="ARBA" id="ARBA00004479"/>
    </source>
</evidence>
<keyword evidence="3" id="KW-0723">Serine/threonine-protein kinase</keyword>
<dbReference type="Gene3D" id="3.30.200.20">
    <property type="entry name" value="Phosphorylase Kinase, domain 1"/>
    <property type="match status" value="1"/>
</dbReference>
<feature type="binding site" evidence="16">
    <location>
        <position position="679"/>
    </location>
    <ligand>
        <name>ATP</name>
        <dbReference type="ChEBI" id="CHEBI:30616"/>
    </ligand>
</feature>
<dbReference type="EC" id="2.7.11.1" evidence="2"/>
<feature type="transmembrane region" description="Helical" evidence="17">
    <location>
        <begin position="584"/>
        <end position="606"/>
    </location>
</feature>
<feature type="domain" description="Protein kinase" evidence="19">
    <location>
        <begin position="651"/>
        <end position="923"/>
    </location>
</feature>
<dbReference type="GO" id="GO:0016020">
    <property type="term" value="C:membrane"/>
    <property type="evidence" value="ECO:0007669"/>
    <property type="project" value="UniProtKB-SubCell"/>
</dbReference>
<dbReference type="SMART" id="SM00220">
    <property type="entry name" value="S_TKc"/>
    <property type="match status" value="1"/>
</dbReference>
<evidence type="ECO:0000256" key="10">
    <source>
        <dbReference type="ARBA" id="ARBA00022777"/>
    </source>
</evidence>
<keyword evidence="5" id="KW-0808">Transferase</keyword>
<evidence type="ECO:0000256" key="9">
    <source>
        <dbReference type="ARBA" id="ARBA00022741"/>
    </source>
</evidence>
<dbReference type="GO" id="GO:0004674">
    <property type="term" value="F:protein serine/threonine kinase activity"/>
    <property type="evidence" value="ECO:0007669"/>
    <property type="project" value="UniProtKB-KW"/>
</dbReference>
<proteinExistence type="predicted"/>
<dbReference type="InterPro" id="IPR017441">
    <property type="entry name" value="Protein_kinase_ATP_BS"/>
</dbReference>
<evidence type="ECO:0000256" key="13">
    <source>
        <dbReference type="ARBA" id="ARBA00023136"/>
    </source>
</evidence>
<dbReference type="AlphaFoldDB" id="A0AAE1JUP8"/>
<keyword evidence="9 16" id="KW-0547">Nucleotide-binding</keyword>